<proteinExistence type="predicted"/>
<reference evidence="1" key="1">
    <citation type="journal article" date="2022" name="Int. J. Mol. Sci.">
        <title>Draft Genome of Tanacetum Coccineum: Genomic Comparison of Closely Related Tanacetum-Family Plants.</title>
        <authorList>
            <person name="Yamashiro T."/>
            <person name="Shiraishi A."/>
            <person name="Nakayama K."/>
            <person name="Satake H."/>
        </authorList>
    </citation>
    <scope>NUCLEOTIDE SEQUENCE</scope>
</reference>
<protein>
    <submittedName>
        <fullName evidence="1">Uncharacterized protein</fullName>
    </submittedName>
</protein>
<sequence>MRPDVATLFAIFLIQLHKPYNSLLYVAGLSPTWKGLGHVPLMKGPGGNVPPWLNSFVRSIPSGANIIERNSTRLEDVPLKTPAMENAEDCLPKGNRC</sequence>
<accession>A0ABQ4ZFA2</accession>
<organism evidence="1 2">
    <name type="scientific">Tanacetum coccineum</name>
    <dbReference type="NCBI Taxonomy" id="301880"/>
    <lineage>
        <taxon>Eukaryota</taxon>
        <taxon>Viridiplantae</taxon>
        <taxon>Streptophyta</taxon>
        <taxon>Embryophyta</taxon>
        <taxon>Tracheophyta</taxon>
        <taxon>Spermatophyta</taxon>
        <taxon>Magnoliopsida</taxon>
        <taxon>eudicotyledons</taxon>
        <taxon>Gunneridae</taxon>
        <taxon>Pentapetalae</taxon>
        <taxon>asterids</taxon>
        <taxon>campanulids</taxon>
        <taxon>Asterales</taxon>
        <taxon>Asteraceae</taxon>
        <taxon>Asteroideae</taxon>
        <taxon>Anthemideae</taxon>
        <taxon>Anthemidinae</taxon>
        <taxon>Tanacetum</taxon>
    </lineage>
</organism>
<reference evidence="1" key="2">
    <citation type="submission" date="2022-01" db="EMBL/GenBank/DDBJ databases">
        <authorList>
            <person name="Yamashiro T."/>
            <person name="Shiraishi A."/>
            <person name="Satake H."/>
            <person name="Nakayama K."/>
        </authorList>
    </citation>
    <scope>NUCLEOTIDE SEQUENCE</scope>
</reference>
<comment type="caution">
    <text evidence="1">The sequence shown here is derived from an EMBL/GenBank/DDBJ whole genome shotgun (WGS) entry which is preliminary data.</text>
</comment>
<dbReference type="Proteomes" id="UP001151760">
    <property type="component" value="Unassembled WGS sequence"/>
</dbReference>
<dbReference type="EMBL" id="BQNB010011220">
    <property type="protein sequence ID" value="GJS87715.1"/>
    <property type="molecule type" value="Genomic_DNA"/>
</dbReference>
<gene>
    <name evidence="1" type="ORF">Tco_0770351</name>
</gene>
<evidence type="ECO:0000313" key="2">
    <source>
        <dbReference type="Proteomes" id="UP001151760"/>
    </source>
</evidence>
<name>A0ABQ4ZFA2_9ASTR</name>
<evidence type="ECO:0000313" key="1">
    <source>
        <dbReference type="EMBL" id="GJS87715.1"/>
    </source>
</evidence>
<keyword evidence="2" id="KW-1185">Reference proteome</keyword>